<name>A0A183SVQ4_SCHSO</name>
<evidence type="ECO:0000313" key="4">
    <source>
        <dbReference type="WBParaSite" id="SSLN_0000863201-mRNA-1"/>
    </source>
</evidence>
<gene>
    <name evidence="2" type="ORF">SSLN_LOCUS8302</name>
</gene>
<accession>A0A183SVQ4</accession>
<feature type="signal peptide" evidence="1">
    <location>
        <begin position="1"/>
        <end position="22"/>
    </location>
</feature>
<evidence type="ECO:0000256" key="1">
    <source>
        <dbReference type="SAM" id="SignalP"/>
    </source>
</evidence>
<proteinExistence type="predicted"/>
<feature type="chain" id="PRO_5043141335" evidence="1">
    <location>
        <begin position="23"/>
        <end position="114"/>
    </location>
</feature>
<dbReference type="WBParaSite" id="SSLN_0000863201-mRNA-1">
    <property type="protein sequence ID" value="SSLN_0000863201-mRNA-1"/>
    <property type="gene ID" value="SSLN_0000863201"/>
</dbReference>
<evidence type="ECO:0000313" key="2">
    <source>
        <dbReference type="EMBL" id="VDL94687.1"/>
    </source>
</evidence>
<keyword evidence="1" id="KW-0732">Signal</keyword>
<protein>
    <submittedName>
        <fullName evidence="2 4">Uncharacterized protein</fullName>
    </submittedName>
</protein>
<reference evidence="4" key="1">
    <citation type="submission" date="2016-06" db="UniProtKB">
        <authorList>
            <consortium name="WormBaseParasite"/>
        </authorList>
    </citation>
    <scope>IDENTIFICATION</scope>
</reference>
<keyword evidence="3" id="KW-1185">Reference proteome</keyword>
<evidence type="ECO:0000313" key="3">
    <source>
        <dbReference type="Proteomes" id="UP000275846"/>
    </source>
</evidence>
<sequence length="114" mass="12724">MTANKPEMAILVSLVFVGSTLSTYAARHYATAIQGSSLTNLPITDADISVENRWCQLRETIQSTAQDVLGRDRRQHQDWFDDNDAAINTLLVEKNQLHKAVIDCPTAANKTVFY</sequence>
<dbReference type="EMBL" id="UYSU01034583">
    <property type="protein sequence ID" value="VDL94687.1"/>
    <property type="molecule type" value="Genomic_DNA"/>
</dbReference>
<dbReference type="OrthoDB" id="6309383at2759"/>
<organism evidence="4">
    <name type="scientific">Schistocephalus solidus</name>
    <name type="common">Tapeworm</name>
    <dbReference type="NCBI Taxonomy" id="70667"/>
    <lineage>
        <taxon>Eukaryota</taxon>
        <taxon>Metazoa</taxon>
        <taxon>Spiralia</taxon>
        <taxon>Lophotrochozoa</taxon>
        <taxon>Platyhelminthes</taxon>
        <taxon>Cestoda</taxon>
        <taxon>Eucestoda</taxon>
        <taxon>Diphyllobothriidea</taxon>
        <taxon>Diphyllobothriidae</taxon>
        <taxon>Schistocephalus</taxon>
    </lineage>
</organism>
<dbReference type="AlphaFoldDB" id="A0A183SVQ4"/>
<dbReference type="Proteomes" id="UP000275846">
    <property type="component" value="Unassembled WGS sequence"/>
</dbReference>
<reference evidence="2 3" key="2">
    <citation type="submission" date="2018-11" db="EMBL/GenBank/DDBJ databases">
        <authorList>
            <consortium name="Pathogen Informatics"/>
        </authorList>
    </citation>
    <scope>NUCLEOTIDE SEQUENCE [LARGE SCALE GENOMIC DNA]</scope>
    <source>
        <strain evidence="2 3">NST_G2</strain>
    </source>
</reference>